<evidence type="ECO:0000313" key="2">
    <source>
        <dbReference type="EMBL" id="QIG79965.1"/>
    </source>
</evidence>
<dbReference type="PROSITE" id="PS50943">
    <property type="entry name" value="HTH_CROC1"/>
    <property type="match status" value="1"/>
</dbReference>
<gene>
    <name evidence="2" type="ORF">G5C33_09380</name>
</gene>
<dbReference type="CDD" id="cd00093">
    <property type="entry name" value="HTH_XRE"/>
    <property type="match status" value="1"/>
</dbReference>
<dbReference type="SUPFAM" id="SSF47413">
    <property type="entry name" value="lambda repressor-like DNA-binding domains"/>
    <property type="match status" value="1"/>
</dbReference>
<dbReference type="KEGG" id="spzr:G5C33_09380"/>
<feature type="domain" description="HTH cro/C1-type" evidence="1">
    <location>
        <begin position="5"/>
        <end position="49"/>
    </location>
</feature>
<dbReference type="RefSeq" id="WP_165326968.1">
    <property type="nucleotide sequence ID" value="NZ_CP049109.1"/>
</dbReference>
<dbReference type="Proteomes" id="UP000501568">
    <property type="component" value="Chromosome"/>
</dbReference>
<name>A0A6G6Y4X2_9SPHN</name>
<dbReference type="EMBL" id="CP049109">
    <property type="protein sequence ID" value="QIG79965.1"/>
    <property type="molecule type" value="Genomic_DNA"/>
</dbReference>
<protein>
    <submittedName>
        <fullName evidence="2">Helix-turn-helix transcriptional regulator</fullName>
    </submittedName>
</protein>
<dbReference type="InterPro" id="IPR001387">
    <property type="entry name" value="Cro/C1-type_HTH"/>
</dbReference>
<dbReference type="GO" id="GO:0003677">
    <property type="term" value="F:DNA binding"/>
    <property type="evidence" value="ECO:0007669"/>
    <property type="project" value="InterPro"/>
</dbReference>
<proteinExistence type="predicted"/>
<organism evidence="2 3">
    <name type="scientific">Stakelama tenebrarum</name>
    <dbReference type="NCBI Taxonomy" id="2711215"/>
    <lineage>
        <taxon>Bacteria</taxon>
        <taxon>Pseudomonadati</taxon>
        <taxon>Pseudomonadota</taxon>
        <taxon>Alphaproteobacteria</taxon>
        <taxon>Sphingomonadales</taxon>
        <taxon>Sphingomonadaceae</taxon>
        <taxon>Stakelama</taxon>
    </lineage>
</organism>
<dbReference type="Pfam" id="PF01381">
    <property type="entry name" value="HTH_3"/>
    <property type="match status" value="1"/>
</dbReference>
<dbReference type="InterPro" id="IPR010982">
    <property type="entry name" value="Lambda_DNA-bd_dom_sf"/>
</dbReference>
<sequence length="82" mass="8166">MKKPTPTDVSKTCGISVSYASQLLGGTRTPSQALAIRLFDAFGLKLGPLSGLSDCDAASLAKIMGNQGSPGSGLPTSEGAPA</sequence>
<reference evidence="2 3" key="1">
    <citation type="submission" date="2020-02" db="EMBL/GenBank/DDBJ databases">
        <authorList>
            <person name="Zheng R.K."/>
            <person name="Sun C.M."/>
        </authorList>
    </citation>
    <scope>NUCLEOTIDE SEQUENCE [LARGE SCALE GENOMIC DNA]</scope>
    <source>
        <strain evidence="3">zrk23</strain>
    </source>
</reference>
<evidence type="ECO:0000313" key="3">
    <source>
        <dbReference type="Proteomes" id="UP000501568"/>
    </source>
</evidence>
<dbReference type="AlphaFoldDB" id="A0A6G6Y4X2"/>
<evidence type="ECO:0000259" key="1">
    <source>
        <dbReference type="PROSITE" id="PS50943"/>
    </source>
</evidence>
<accession>A0A6G6Y4X2</accession>
<keyword evidence="3" id="KW-1185">Reference proteome</keyword>